<dbReference type="EC" id="1.1.1.95" evidence="7"/>
<keyword evidence="8" id="KW-1185">Reference proteome</keyword>
<evidence type="ECO:0000313" key="7">
    <source>
        <dbReference type="EMBL" id="MDR6867470.1"/>
    </source>
</evidence>
<dbReference type="InterPro" id="IPR050857">
    <property type="entry name" value="D-2-hydroxyacid_DH"/>
</dbReference>
<evidence type="ECO:0000256" key="1">
    <source>
        <dbReference type="ARBA" id="ARBA00005854"/>
    </source>
</evidence>
<name>A0ABU1SCY2_9MICO</name>
<comment type="caution">
    <text evidence="7">The sequence shown here is derived from an EMBL/GenBank/DDBJ whole genome shotgun (WGS) entry which is preliminary data.</text>
</comment>
<dbReference type="Pfam" id="PF02826">
    <property type="entry name" value="2-Hacid_dh_C"/>
    <property type="match status" value="1"/>
</dbReference>
<dbReference type="Proteomes" id="UP001259347">
    <property type="component" value="Unassembled WGS sequence"/>
</dbReference>
<evidence type="ECO:0000259" key="6">
    <source>
        <dbReference type="Pfam" id="PF02826"/>
    </source>
</evidence>
<dbReference type="PROSITE" id="PS00671">
    <property type="entry name" value="D_2_HYDROXYACID_DH_3"/>
    <property type="match status" value="1"/>
</dbReference>
<dbReference type="PANTHER" id="PTHR42789">
    <property type="entry name" value="D-ISOMER SPECIFIC 2-HYDROXYACID DEHYDROGENASE FAMILY PROTEIN (AFU_ORTHOLOGUE AFUA_6G10090)"/>
    <property type="match status" value="1"/>
</dbReference>
<evidence type="ECO:0000313" key="8">
    <source>
        <dbReference type="Proteomes" id="UP001259347"/>
    </source>
</evidence>
<accession>A0ABU1SCY2</accession>
<dbReference type="GO" id="GO:0004617">
    <property type="term" value="F:phosphoglycerate dehydrogenase activity"/>
    <property type="evidence" value="ECO:0007669"/>
    <property type="project" value="UniProtKB-EC"/>
</dbReference>
<protein>
    <submittedName>
        <fullName evidence="7">D-3-phosphoglycerate dehydrogenase</fullName>
        <ecNumber evidence="7">1.1.1.95</ecNumber>
    </submittedName>
</protein>
<dbReference type="CDD" id="cd12171">
    <property type="entry name" value="2-Hacid_dh_10"/>
    <property type="match status" value="1"/>
</dbReference>
<dbReference type="PANTHER" id="PTHR42789:SF1">
    <property type="entry name" value="D-ISOMER SPECIFIC 2-HYDROXYACID DEHYDROGENASE FAMILY PROTEIN (AFU_ORTHOLOGUE AFUA_6G10090)"/>
    <property type="match status" value="1"/>
</dbReference>
<keyword evidence="3" id="KW-0520">NAD</keyword>
<dbReference type="InterPro" id="IPR029753">
    <property type="entry name" value="D-isomer_DH_CS"/>
</dbReference>
<keyword evidence="2 4" id="KW-0560">Oxidoreductase</keyword>
<gene>
    <name evidence="7" type="ORF">J2Y69_002073</name>
</gene>
<dbReference type="Gene3D" id="3.40.50.720">
    <property type="entry name" value="NAD(P)-binding Rossmann-like Domain"/>
    <property type="match status" value="2"/>
</dbReference>
<evidence type="ECO:0000256" key="4">
    <source>
        <dbReference type="RuleBase" id="RU003719"/>
    </source>
</evidence>
<evidence type="ECO:0000256" key="2">
    <source>
        <dbReference type="ARBA" id="ARBA00023002"/>
    </source>
</evidence>
<feature type="domain" description="D-isomer specific 2-hydroxyacid dehydrogenase catalytic" evidence="5">
    <location>
        <begin position="53"/>
        <end position="342"/>
    </location>
</feature>
<evidence type="ECO:0000256" key="3">
    <source>
        <dbReference type="ARBA" id="ARBA00023027"/>
    </source>
</evidence>
<dbReference type="InterPro" id="IPR036291">
    <property type="entry name" value="NAD(P)-bd_dom_sf"/>
</dbReference>
<dbReference type="Pfam" id="PF00389">
    <property type="entry name" value="2-Hacid_dh"/>
    <property type="match status" value="1"/>
</dbReference>
<dbReference type="EMBL" id="JAVDUM010000008">
    <property type="protein sequence ID" value="MDR6867470.1"/>
    <property type="molecule type" value="Genomic_DNA"/>
</dbReference>
<comment type="similarity">
    <text evidence="1 4">Belongs to the D-isomer specific 2-hydroxyacid dehydrogenase family.</text>
</comment>
<reference evidence="7 8" key="1">
    <citation type="submission" date="2023-07" db="EMBL/GenBank/DDBJ databases">
        <title>Sorghum-associated microbial communities from plants grown in Nebraska, USA.</title>
        <authorList>
            <person name="Schachtman D."/>
        </authorList>
    </citation>
    <scope>NUCLEOTIDE SEQUENCE [LARGE SCALE GENOMIC DNA]</scope>
    <source>
        <strain evidence="7 8">2980</strain>
    </source>
</reference>
<dbReference type="SUPFAM" id="SSF51735">
    <property type="entry name" value="NAD(P)-binding Rossmann-fold domains"/>
    <property type="match status" value="1"/>
</dbReference>
<organism evidence="7 8">
    <name type="scientific">Microbacterium resistens</name>
    <dbReference type="NCBI Taxonomy" id="156977"/>
    <lineage>
        <taxon>Bacteria</taxon>
        <taxon>Bacillati</taxon>
        <taxon>Actinomycetota</taxon>
        <taxon>Actinomycetes</taxon>
        <taxon>Micrococcales</taxon>
        <taxon>Microbacteriaceae</taxon>
        <taxon>Microbacterium</taxon>
    </lineage>
</organism>
<evidence type="ECO:0000259" key="5">
    <source>
        <dbReference type="Pfam" id="PF00389"/>
    </source>
</evidence>
<feature type="domain" description="D-isomer specific 2-hydroxyacid dehydrogenase NAD-binding" evidence="6">
    <location>
        <begin position="128"/>
        <end position="311"/>
    </location>
</feature>
<proteinExistence type="inferred from homology"/>
<sequence>MIRVLAAGDRFIRASLLRAELDRSLPGAIEVPEIEFAWPDVPFGRVAEVDEAAGSEDELIAALAGATAIVTQLAPLTARVMDAVPELRFIAVSRGGPTNVNVEAARARGIQVANVPGRNGVATAEMTIGLALALMRRIPAAHESMMARTWRGDLYRSDAVGREVAGSVIGLLGAGAVGSHVARAFAAMGAHVVVFDPYLPAGALDAVAERVDSIEDVFTRSDLVSVHARLTPDTAHMVNADTLARMRPGALLVNAARGGLVDYDAVAESLQHGHLGGAAFDVYPEEPVDFDHALFRLAHEGKDVVVTPHIAGASQETAVRAARGVAEEVRRFLHGEDARNPLVNGTRAALL</sequence>
<dbReference type="InterPro" id="IPR006140">
    <property type="entry name" value="D-isomer_DH_NAD-bd"/>
</dbReference>
<dbReference type="RefSeq" id="WP_310020300.1">
    <property type="nucleotide sequence ID" value="NZ_JAVDUM010000008.1"/>
</dbReference>
<dbReference type="InterPro" id="IPR006139">
    <property type="entry name" value="D-isomer_2_OHA_DH_cat_dom"/>
</dbReference>
<dbReference type="SUPFAM" id="SSF52283">
    <property type="entry name" value="Formate/glycerate dehydrogenase catalytic domain-like"/>
    <property type="match status" value="1"/>
</dbReference>